<evidence type="ECO:0000313" key="7">
    <source>
        <dbReference type="Proteomes" id="UP001357485"/>
    </source>
</evidence>
<comment type="caution">
    <text evidence="6">The sequence shown here is derived from an EMBL/GenBank/DDBJ whole genome shotgun (WGS) entry which is preliminary data.</text>
</comment>
<dbReference type="PANTHER" id="PTHR45860:SF1">
    <property type="entry name" value="TRANSLATION INITIATION FACTOR EIF-2B SUBUNIT ALPHA"/>
    <property type="match status" value="1"/>
</dbReference>
<dbReference type="SUPFAM" id="SSF100950">
    <property type="entry name" value="NagB/RpiA/CoA transferase-like"/>
    <property type="match status" value="1"/>
</dbReference>
<dbReference type="Pfam" id="PF01008">
    <property type="entry name" value="IF-2B"/>
    <property type="match status" value="1"/>
</dbReference>
<dbReference type="InterPro" id="IPR037171">
    <property type="entry name" value="NagB/RpiA_transferase-like"/>
</dbReference>
<dbReference type="Gene3D" id="3.40.50.10470">
    <property type="entry name" value="Translation initiation factor eif-2b, domain 2"/>
    <property type="match status" value="1"/>
</dbReference>
<keyword evidence="7" id="KW-1185">Reference proteome</keyword>
<feature type="non-terminal residue" evidence="6">
    <location>
        <position position="125"/>
    </location>
</feature>
<comment type="similarity">
    <text evidence="1 4">Belongs to the eIF-2B alpha/beta/delta subunits family.</text>
</comment>
<keyword evidence="3" id="KW-0648">Protein biosynthesis</keyword>
<dbReference type="Proteomes" id="UP001357485">
    <property type="component" value="Unassembled WGS sequence"/>
</dbReference>
<evidence type="ECO:0000256" key="5">
    <source>
        <dbReference type="SAM" id="MobiDB-lite"/>
    </source>
</evidence>
<evidence type="ECO:0000256" key="3">
    <source>
        <dbReference type="ARBA" id="ARBA00022917"/>
    </source>
</evidence>
<accession>A0ABR0ITE9</accession>
<dbReference type="InterPro" id="IPR042529">
    <property type="entry name" value="IF_2B-like_C"/>
</dbReference>
<evidence type="ECO:0000256" key="4">
    <source>
        <dbReference type="RuleBase" id="RU003814"/>
    </source>
</evidence>
<name>A0ABR0ITE9_9PEZI</name>
<keyword evidence="2 6" id="KW-0396">Initiation factor</keyword>
<feature type="region of interest" description="Disordered" evidence="5">
    <location>
        <begin position="69"/>
        <end position="125"/>
    </location>
</feature>
<dbReference type="EMBL" id="JAVRRA010028422">
    <property type="protein sequence ID" value="KAK5041051.1"/>
    <property type="molecule type" value="Genomic_DNA"/>
</dbReference>
<dbReference type="GO" id="GO:0003743">
    <property type="term" value="F:translation initiation factor activity"/>
    <property type="evidence" value="ECO:0007669"/>
    <property type="project" value="UniProtKB-KW"/>
</dbReference>
<gene>
    <name evidence="6" type="primary">GCN3</name>
    <name evidence="6" type="ORF">LTR16_011812</name>
</gene>
<sequence>MVDMVIVGAEGVVENGGIISRLGTYQMGMLAKSARKPFYVVAESHKFVRLYPLSQYDLPIEQRVVDFKIGGEHGGNGGSKRKADVDDEGVDVAADDSDSTELDETRRRAGNANTGNGTKDAVDFT</sequence>
<feature type="compositionally biased region" description="Acidic residues" evidence="5">
    <location>
        <begin position="85"/>
        <end position="102"/>
    </location>
</feature>
<dbReference type="InterPro" id="IPR000649">
    <property type="entry name" value="IF-2B-related"/>
</dbReference>
<reference evidence="6 7" key="1">
    <citation type="submission" date="2023-08" db="EMBL/GenBank/DDBJ databases">
        <title>Black Yeasts Isolated from many extreme environments.</title>
        <authorList>
            <person name="Coleine C."/>
            <person name="Stajich J.E."/>
            <person name="Selbmann L."/>
        </authorList>
    </citation>
    <scope>NUCLEOTIDE SEQUENCE [LARGE SCALE GENOMIC DNA]</scope>
    <source>
        <strain evidence="6 7">CCFEE 536</strain>
    </source>
</reference>
<evidence type="ECO:0000256" key="2">
    <source>
        <dbReference type="ARBA" id="ARBA00022540"/>
    </source>
</evidence>
<evidence type="ECO:0000256" key="1">
    <source>
        <dbReference type="ARBA" id="ARBA00007251"/>
    </source>
</evidence>
<proteinExistence type="inferred from homology"/>
<dbReference type="InterPro" id="IPR051501">
    <property type="entry name" value="eIF2B_alpha/beta/delta"/>
</dbReference>
<evidence type="ECO:0000313" key="6">
    <source>
        <dbReference type="EMBL" id="KAK5041051.1"/>
    </source>
</evidence>
<organism evidence="6 7">
    <name type="scientific">Cryomyces antarcticus</name>
    <dbReference type="NCBI Taxonomy" id="329879"/>
    <lineage>
        <taxon>Eukaryota</taxon>
        <taxon>Fungi</taxon>
        <taxon>Dikarya</taxon>
        <taxon>Ascomycota</taxon>
        <taxon>Pezizomycotina</taxon>
        <taxon>Dothideomycetes</taxon>
        <taxon>Dothideomycetes incertae sedis</taxon>
        <taxon>Cryomyces</taxon>
    </lineage>
</organism>
<dbReference type="PANTHER" id="PTHR45860">
    <property type="entry name" value="TRANSLATION INITIATION FACTOR EIF-2B SUBUNIT ALPHA"/>
    <property type="match status" value="1"/>
</dbReference>
<protein>
    <submittedName>
        <fullName evidence="6">Translation initiation factor eIF-2B subunit alpha</fullName>
    </submittedName>
</protein>